<evidence type="ECO:0000313" key="1">
    <source>
        <dbReference type="EMBL" id="MBX21704.1"/>
    </source>
</evidence>
<sequence length="48" mass="5964">MWARLNKQSSRKRNTSLNWLFPFLDLEETKKHCCWKPWSHLQTWNFLG</sequence>
<name>A0A2P2LUQ3_RHIMU</name>
<organism evidence="1">
    <name type="scientific">Rhizophora mucronata</name>
    <name type="common">Asiatic mangrove</name>
    <dbReference type="NCBI Taxonomy" id="61149"/>
    <lineage>
        <taxon>Eukaryota</taxon>
        <taxon>Viridiplantae</taxon>
        <taxon>Streptophyta</taxon>
        <taxon>Embryophyta</taxon>
        <taxon>Tracheophyta</taxon>
        <taxon>Spermatophyta</taxon>
        <taxon>Magnoliopsida</taxon>
        <taxon>eudicotyledons</taxon>
        <taxon>Gunneridae</taxon>
        <taxon>Pentapetalae</taxon>
        <taxon>rosids</taxon>
        <taxon>fabids</taxon>
        <taxon>Malpighiales</taxon>
        <taxon>Rhizophoraceae</taxon>
        <taxon>Rhizophora</taxon>
    </lineage>
</organism>
<protein>
    <submittedName>
        <fullName evidence="1">Putative disease resistance RPP13-like protein 1</fullName>
    </submittedName>
</protein>
<reference evidence="1" key="1">
    <citation type="submission" date="2018-02" db="EMBL/GenBank/DDBJ databases">
        <title>Rhizophora mucronata_Transcriptome.</title>
        <authorList>
            <person name="Meera S.P."/>
            <person name="Sreeshan A."/>
            <person name="Augustine A."/>
        </authorList>
    </citation>
    <scope>NUCLEOTIDE SEQUENCE</scope>
    <source>
        <tissue evidence="1">Leaf</tissue>
    </source>
</reference>
<dbReference type="EMBL" id="GGEC01041220">
    <property type="protein sequence ID" value="MBX21704.1"/>
    <property type="molecule type" value="Transcribed_RNA"/>
</dbReference>
<dbReference type="AlphaFoldDB" id="A0A2P2LUQ3"/>
<proteinExistence type="predicted"/>
<accession>A0A2P2LUQ3</accession>